<dbReference type="Proteomes" id="UP000516380">
    <property type="component" value="Chromosome"/>
</dbReference>
<protein>
    <submittedName>
        <fullName evidence="3">Uncharacterized protein</fullName>
    </submittedName>
</protein>
<accession>A0A7G1I4Z1</accession>
<evidence type="ECO:0000313" key="4">
    <source>
        <dbReference type="Proteomes" id="UP000516380"/>
    </source>
</evidence>
<name>A0A7G1I4Z1_MYCKA</name>
<evidence type="ECO:0000256" key="1">
    <source>
        <dbReference type="SAM" id="Coils"/>
    </source>
</evidence>
<gene>
    <name evidence="3" type="ORF">NIIDMKKI_12570</name>
</gene>
<dbReference type="AlphaFoldDB" id="A0A7G1I4Z1"/>
<reference evidence="3 4" key="1">
    <citation type="submission" date="2020-07" db="EMBL/GenBank/DDBJ databases">
        <title>Mycobacterium kansasii (former subtype) with zoonotic potential isolated from diseased indoor pet cat, Japan.</title>
        <authorList>
            <person name="Fukano H."/>
            <person name="Terazono T."/>
            <person name="Hoshino Y."/>
        </authorList>
    </citation>
    <scope>NUCLEOTIDE SEQUENCE [LARGE SCALE GENOMIC DNA]</scope>
    <source>
        <strain evidence="3 4">Kuro-I</strain>
    </source>
</reference>
<evidence type="ECO:0000313" key="3">
    <source>
        <dbReference type="EMBL" id="BCI86051.1"/>
    </source>
</evidence>
<dbReference type="EMBL" id="AP023343">
    <property type="protein sequence ID" value="BCI86051.1"/>
    <property type="molecule type" value="Genomic_DNA"/>
</dbReference>
<proteinExistence type="predicted"/>
<sequence length="50" mass="5755">MANESIEDQVRKLQEDVAALTERVAKIEDARASEASKATFDELQRRSYER</sequence>
<evidence type="ECO:0000256" key="2">
    <source>
        <dbReference type="SAM" id="MobiDB-lite"/>
    </source>
</evidence>
<organism evidence="3 4">
    <name type="scientific">Mycobacterium kansasii</name>
    <dbReference type="NCBI Taxonomy" id="1768"/>
    <lineage>
        <taxon>Bacteria</taxon>
        <taxon>Bacillati</taxon>
        <taxon>Actinomycetota</taxon>
        <taxon>Actinomycetes</taxon>
        <taxon>Mycobacteriales</taxon>
        <taxon>Mycobacteriaceae</taxon>
        <taxon>Mycobacterium</taxon>
    </lineage>
</organism>
<keyword evidence="4" id="KW-1185">Reference proteome</keyword>
<keyword evidence="1" id="KW-0175">Coiled coil</keyword>
<feature type="region of interest" description="Disordered" evidence="2">
    <location>
        <begin position="31"/>
        <end position="50"/>
    </location>
</feature>
<feature type="coiled-coil region" evidence="1">
    <location>
        <begin position="3"/>
        <end position="30"/>
    </location>
</feature>